<accession>A0A0F9GMD0</accession>
<gene>
    <name evidence="1" type="ORF">LCGC14_1892280</name>
</gene>
<organism evidence="1">
    <name type="scientific">marine sediment metagenome</name>
    <dbReference type="NCBI Taxonomy" id="412755"/>
    <lineage>
        <taxon>unclassified sequences</taxon>
        <taxon>metagenomes</taxon>
        <taxon>ecological metagenomes</taxon>
    </lineage>
</organism>
<protein>
    <submittedName>
        <fullName evidence="1">Uncharacterized protein</fullName>
    </submittedName>
</protein>
<reference evidence="1" key="1">
    <citation type="journal article" date="2015" name="Nature">
        <title>Complex archaea that bridge the gap between prokaryotes and eukaryotes.</title>
        <authorList>
            <person name="Spang A."/>
            <person name="Saw J.H."/>
            <person name="Jorgensen S.L."/>
            <person name="Zaremba-Niedzwiedzka K."/>
            <person name="Martijn J."/>
            <person name="Lind A.E."/>
            <person name="van Eijk R."/>
            <person name="Schleper C."/>
            <person name="Guy L."/>
            <person name="Ettema T.J."/>
        </authorList>
    </citation>
    <scope>NUCLEOTIDE SEQUENCE</scope>
</reference>
<name>A0A0F9GMD0_9ZZZZ</name>
<evidence type="ECO:0000313" key="1">
    <source>
        <dbReference type="EMBL" id="KKL91676.1"/>
    </source>
</evidence>
<comment type="caution">
    <text evidence="1">The sequence shown here is derived from an EMBL/GenBank/DDBJ whole genome shotgun (WGS) entry which is preliminary data.</text>
</comment>
<proteinExistence type="predicted"/>
<dbReference type="EMBL" id="LAZR01019670">
    <property type="protein sequence ID" value="KKL91676.1"/>
    <property type="molecule type" value="Genomic_DNA"/>
</dbReference>
<sequence>MTRVRVVKNPDEPETKEILAEAVVRISKALTVLQESGLNEEAIVVLVRERTKLPKGAIRDVFAALRQLRGWYCR</sequence>
<dbReference type="AlphaFoldDB" id="A0A0F9GMD0"/>